<protein>
    <recommendedName>
        <fullName evidence="7">PPM-type phosphatase domain-containing protein</fullName>
    </recommendedName>
</protein>
<dbReference type="InterPro" id="IPR000222">
    <property type="entry name" value="PP2C_BS"/>
</dbReference>
<evidence type="ECO:0000256" key="5">
    <source>
        <dbReference type="ARBA" id="ARBA00023136"/>
    </source>
</evidence>
<dbReference type="SMART" id="SM00332">
    <property type="entry name" value="PP2Cc"/>
    <property type="match status" value="1"/>
</dbReference>
<dbReference type="Gene3D" id="3.60.40.10">
    <property type="entry name" value="PPM-type phosphatase domain"/>
    <property type="match status" value="1"/>
</dbReference>
<dbReference type="EMBL" id="MPUH01000682">
    <property type="protein sequence ID" value="OMJ75587.1"/>
    <property type="molecule type" value="Genomic_DNA"/>
</dbReference>
<organism evidence="8 9">
    <name type="scientific">Stentor coeruleus</name>
    <dbReference type="NCBI Taxonomy" id="5963"/>
    <lineage>
        <taxon>Eukaryota</taxon>
        <taxon>Sar</taxon>
        <taxon>Alveolata</taxon>
        <taxon>Ciliophora</taxon>
        <taxon>Postciliodesmatophora</taxon>
        <taxon>Heterotrichea</taxon>
        <taxon>Heterotrichida</taxon>
        <taxon>Stentoridae</taxon>
        <taxon>Stentor</taxon>
    </lineage>
</organism>
<feature type="domain" description="PPM-type phosphatase" evidence="7">
    <location>
        <begin position="147"/>
        <end position="428"/>
    </location>
</feature>
<dbReference type="PROSITE" id="PS01032">
    <property type="entry name" value="PPM_1"/>
    <property type="match status" value="1"/>
</dbReference>
<dbReference type="OrthoDB" id="10264738at2759"/>
<reference evidence="8 9" key="1">
    <citation type="submission" date="2016-11" db="EMBL/GenBank/DDBJ databases">
        <title>The macronuclear genome of Stentor coeruleus: a giant cell with tiny introns.</title>
        <authorList>
            <person name="Slabodnick M."/>
            <person name="Ruby J.G."/>
            <person name="Reiff S.B."/>
            <person name="Swart E.C."/>
            <person name="Gosai S."/>
            <person name="Prabakaran S."/>
            <person name="Witkowska E."/>
            <person name="Larue G.E."/>
            <person name="Fisher S."/>
            <person name="Freeman R.M."/>
            <person name="Gunawardena J."/>
            <person name="Chu W."/>
            <person name="Stover N.A."/>
            <person name="Gregory B.D."/>
            <person name="Nowacki M."/>
            <person name="Derisi J."/>
            <person name="Roy S.W."/>
            <person name="Marshall W.F."/>
            <person name="Sood P."/>
        </authorList>
    </citation>
    <scope>NUCLEOTIDE SEQUENCE [LARGE SCALE GENOMIC DNA]</scope>
    <source>
        <strain evidence="8">WM001</strain>
    </source>
</reference>
<keyword evidence="2" id="KW-0479">Metal-binding</keyword>
<evidence type="ECO:0000313" key="9">
    <source>
        <dbReference type="Proteomes" id="UP000187209"/>
    </source>
</evidence>
<evidence type="ECO:0000256" key="3">
    <source>
        <dbReference type="ARBA" id="ARBA00022801"/>
    </source>
</evidence>
<comment type="caution">
    <text evidence="8">The sequence shown here is derived from an EMBL/GenBank/DDBJ whole genome shotgun (WGS) entry which is preliminary data.</text>
</comment>
<proteinExistence type="inferred from homology"/>
<comment type="subcellular location">
    <subcellularLocation>
        <location evidence="1">Membrane</location>
        <topology evidence="1">Peripheral membrane protein</topology>
    </subcellularLocation>
</comment>
<evidence type="ECO:0000256" key="2">
    <source>
        <dbReference type="ARBA" id="ARBA00022723"/>
    </source>
</evidence>
<dbReference type="GO" id="GO:0004722">
    <property type="term" value="F:protein serine/threonine phosphatase activity"/>
    <property type="evidence" value="ECO:0007669"/>
    <property type="project" value="InterPro"/>
</dbReference>
<comment type="similarity">
    <text evidence="6">Belongs to the PP2C family.</text>
</comment>
<keyword evidence="5" id="KW-0472">Membrane</keyword>
<keyword evidence="3 6" id="KW-0378">Hydrolase</keyword>
<dbReference type="CDD" id="cd00143">
    <property type="entry name" value="PP2Cc"/>
    <property type="match status" value="1"/>
</dbReference>
<name>A0A1R2BFN2_9CILI</name>
<dbReference type="InterPro" id="IPR036457">
    <property type="entry name" value="PPM-type-like_dom_sf"/>
</dbReference>
<dbReference type="SUPFAM" id="SSF81606">
    <property type="entry name" value="PP2C-like"/>
    <property type="match status" value="1"/>
</dbReference>
<dbReference type="Pfam" id="PF00481">
    <property type="entry name" value="PP2C"/>
    <property type="match status" value="1"/>
</dbReference>
<sequence>MERINLAQKSLAKERISRKLRVLKSISTDILVKAGKVTFIQKGPESTSDTFILKHTLSPPIGNYLKKSNSSAIPNYLKQSRIKEKILPPIPKIGPYEIPKERRIRKSIFSEKLNQTLMSSFANASQASIELSVTNDFDRKKISFELRTQIGRSQGKPKKENQDCVFFKQDFIQPACHFFSVCDGHGTNGLDVVTLVRSSLPNNIEKSFSQLTPEENYESRILRSLQSGYEMTENLLNFSNIEVCLSGCTSVSIIKICNTIYCANIGDSRAILGNYNGKNCIPVALTKDHVPGNEIEGNRIIKSGGFIDSLRDQEGNSYGPLRVWVKKNEYPGLAMTRCFGDSVSKNIGVLSEPEITKYELTGTDRFLVIASDGIWEYLSNRKVVKIVEKQWKFGTVKSACDQLMNAAVKKWNQHGEYMDDISFIIIFFKD</sequence>
<evidence type="ECO:0000259" key="7">
    <source>
        <dbReference type="PROSITE" id="PS51746"/>
    </source>
</evidence>
<keyword evidence="9" id="KW-1185">Reference proteome</keyword>
<evidence type="ECO:0000256" key="1">
    <source>
        <dbReference type="ARBA" id="ARBA00004170"/>
    </source>
</evidence>
<dbReference type="GO" id="GO:0016020">
    <property type="term" value="C:membrane"/>
    <property type="evidence" value="ECO:0007669"/>
    <property type="project" value="UniProtKB-SubCell"/>
</dbReference>
<dbReference type="GO" id="GO:0046872">
    <property type="term" value="F:metal ion binding"/>
    <property type="evidence" value="ECO:0007669"/>
    <property type="project" value="UniProtKB-KW"/>
</dbReference>
<dbReference type="Proteomes" id="UP000187209">
    <property type="component" value="Unassembled WGS sequence"/>
</dbReference>
<dbReference type="InterPro" id="IPR001932">
    <property type="entry name" value="PPM-type_phosphatase-like_dom"/>
</dbReference>
<dbReference type="AlphaFoldDB" id="A0A1R2BFN2"/>
<dbReference type="PANTHER" id="PTHR47992">
    <property type="entry name" value="PROTEIN PHOSPHATASE"/>
    <property type="match status" value="1"/>
</dbReference>
<dbReference type="InterPro" id="IPR015655">
    <property type="entry name" value="PP2C"/>
</dbReference>
<evidence type="ECO:0000313" key="8">
    <source>
        <dbReference type="EMBL" id="OMJ75587.1"/>
    </source>
</evidence>
<evidence type="ECO:0000256" key="6">
    <source>
        <dbReference type="RuleBase" id="RU003465"/>
    </source>
</evidence>
<evidence type="ECO:0000256" key="4">
    <source>
        <dbReference type="ARBA" id="ARBA00022912"/>
    </source>
</evidence>
<gene>
    <name evidence="8" type="ORF">SteCoe_25242</name>
</gene>
<dbReference type="PROSITE" id="PS51746">
    <property type="entry name" value="PPM_2"/>
    <property type="match status" value="1"/>
</dbReference>
<accession>A0A1R2BFN2</accession>
<keyword evidence="4 6" id="KW-0904">Protein phosphatase</keyword>